<dbReference type="FunFam" id="1.20.1740.10:FF:000055">
    <property type="entry name" value="Amino acid permease 6"/>
    <property type="match status" value="1"/>
</dbReference>
<keyword evidence="8 11" id="KW-0472">Membrane</keyword>
<evidence type="ECO:0000256" key="9">
    <source>
        <dbReference type="ARBA" id="ARBA00061463"/>
    </source>
</evidence>
<dbReference type="AlphaFoldDB" id="A0A068TYH4"/>
<feature type="transmembrane region" description="Helical" evidence="11">
    <location>
        <begin position="42"/>
        <end position="62"/>
    </location>
</feature>
<dbReference type="EMBL" id="HG739090">
    <property type="protein sequence ID" value="CDP00979.1"/>
    <property type="molecule type" value="Genomic_DNA"/>
</dbReference>
<dbReference type="GO" id="GO:0005886">
    <property type="term" value="C:plasma membrane"/>
    <property type="evidence" value="ECO:0007669"/>
    <property type="project" value="UniProtKB-SubCell"/>
</dbReference>
<evidence type="ECO:0000256" key="8">
    <source>
        <dbReference type="ARBA" id="ARBA00023136"/>
    </source>
</evidence>
<dbReference type="Gramene" id="CDP00979">
    <property type="protein sequence ID" value="CDP00979"/>
    <property type="gene ID" value="GSCOC_T00034456001"/>
</dbReference>
<dbReference type="PhylomeDB" id="A0A068TYH4"/>
<dbReference type="PANTHER" id="PTHR48017">
    <property type="entry name" value="OS05G0424000 PROTEIN-RELATED"/>
    <property type="match status" value="1"/>
</dbReference>
<feature type="transmembrane region" description="Helical" evidence="11">
    <location>
        <begin position="322"/>
        <end position="344"/>
    </location>
</feature>
<keyword evidence="4 11" id="KW-0812">Transmembrane</keyword>
<feature type="transmembrane region" description="Helical" evidence="11">
    <location>
        <begin position="409"/>
        <end position="427"/>
    </location>
</feature>
<dbReference type="FunCoup" id="A0A068TYH4">
    <property type="interactions" value="3"/>
</dbReference>
<reference evidence="14" key="1">
    <citation type="journal article" date="2014" name="Science">
        <title>The coffee genome provides insight into the convergent evolution of caffeine biosynthesis.</title>
        <authorList>
            <person name="Denoeud F."/>
            <person name="Carretero-Paulet L."/>
            <person name="Dereeper A."/>
            <person name="Droc G."/>
            <person name="Guyot R."/>
            <person name="Pietrella M."/>
            <person name="Zheng C."/>
            <person name="Alberti A."/>
            <person name="Anthony F."/>
            <person name="Aprea G."/>
            <person name="Aury J.M."/>
            <person name="Bento P."/>
            <person name="Bernard M."/>
            <person name="Bocs S."/>
            <person name="Campa C."/>
            <person name="Cenci A."/>
            <person name="Combes M.C."/>
            <person name="Crouzillat D."/>
            <person name="Da Silva C."/>
            <person name="Daddiego L."/>
            <person name="De Bellis F."/>
            <person name="Dussert S."/>
            <person name="Garsmeur O."/>
            <person name="Gayraud T."/>
            <person name="Guignon V."/>
            <person name="Jahn K."/>
            <person name="Jamilloux V."/>
            <person name="Joet T."/>
            <person name="Labadie K."/>
            <person name="Lan T."/>
            <person name="Leclercq J."/>
            <person name="Lepelley M."/>
            <person name="Leroy T."/>
            <person name="Li L.T."/>
            <person name="Librado P."/>
            <person name="Lopez L."/>
            <person name="Munoz A."/>
            <person name="Noel B."/>
            <person name="Pallavicini A."/>
            <person name="Perrotta G."/>
            <person name="Poncet V."/>
            <person name="Pot D."/>
            <person name="Priyono X."/>
            <person name="Rigoreau M."/>
            <person name="Rouard M."/>
            <person name="Rozas J."/>
            <person name="Tranchant-Dubreuil C."/>
            <person name="VanBuren R."/>
            <person name="Zhang Q."/>
            <person name="Andrade A.C."/>
            <person name="Argout X."/>
            <person name="Bertrand B."/>
            <person name="de Kochko A."/>
            <person name="Graziosi G."/>
            <person name="Henry R.J."/>
            <person name="Jayarama X."/>
            <person name="Ming R."/>
            <person name="Nagai C."/>
            <person name="Rounsley S."/>
            <person name="Sankoff D."/>
            <person name="Giuliano G."/>
            <person name="Albert V.A."/>
            <person name="Wincker P."/>
            <person name="Lashermes P."/>
        </authorList>
    </citation>
    <scope>NUCLEOTIDE SEQUENCE [LARGE SCALE GENOMIC DNA]</scope>
    <source>
        <strain evidence="14">cv. DH200-94</strain>
    </source>
</reference>
<keyword evidence="2" id="KW-0813">Transport</keyword>
<evidence type="ECO:0000256" key="10">
    <source>
        <dbReference type="SAM" id="MobiDB-lite"/>
    </source>
</evidence>
<feature type="transmembrane region" description="Helical" evidence="11">
    <location>
        <begin position="68"/>
        <end position="89"/>
    </location>
</feature>
<accession>A0A068TYH4</accession>
<dbReference type="InterPro" id="IPR013057">
    <property type="entry name" value="AA_transpt_TM"/>
</dbReference>
<dbReference type="OMA" id="FVEGWCA"/>
<sequence>MKEEFQNNGMYLEQNPEAPENGDLKNFDDDGRPKRTGTVITASAHIITAVIGSGVLSLAWAIAQLGWVAGPAVLMAFSFITFFTSTMLADSYRSPGPITGRRNYTYMDVVRSHLGGYKVQLCGIAQYGNLIGVTIGYTITASISMVAVKRSNCFHRNGHHVKCHISNNPFMIIFAAIQIFLSQIPNFHKLSWLSILAAVMSFAYSSIGLGLSIAKVAGDGIAKTTLTGVTVGVDVSGTEKVWRSFQAIGDIAFAYAYSTVLIEIQDTLRSHPPESKVMKWASGVGVSTTTLFYVLCGCTGYAAFGNNAPGNFLTGFGFYEPFWLIDFANVCIAIHLIGAYQVFAQPIFGFVENRCSSIWPENKFINTEHAVNVPLYGTYYINLFRLVWRTVYVILTAVIAMIFPFFNDFLGLIGAGSFYPLTVYFPIEMHIAQAKIPKYSVRWIWLKVLSWACLVVSLVAAAGSIQGLSQDVKTYKPFKTQQ</sequence>
<dbReference type="OrthoDB" id="40134at2759"/>
<feature type="transmembrane region" description="Helical" evidence="11">
    <location>
        <begin position="386"/>
        <end position="403"/>
    </location>
</feature>
<evidence type="ECO:0000313" key="13">
    <source>
        <dbReference type="EMBL" id="CDP00979.1"/>
    </source>
</evidence>
<evidence type="ECO:0000256" key="1">
    <source>
        <dbReference type="ARBA" id="ARBA00004236"/>
    </source>
</evidence>
<dbReference type="GO" id="GO:0015293">
    <property type="term" value="F:symporter activity"/>
    <property type="evidence" value="ECO:0007669"/>
    <property type="project" value="UniProtKB-KW"/>
</dbReference>
<keyword evidence="5" id="KW-0769">Symport</keyword>
<feature type="transmembrane region" description="Helical" evidence="11">
    <location>
        <begin position="280"/>
        <end position="302"/>
    </location>
</feature>
<evidence type="ECO:0000256" key="7">
    <source>
        <dbReference type="ARBA" id="ARBA00022989"/>
    </source>
</evidence>
<gene>
    <name evidence="13" type="ORF">GSCOC_T00034456001</name>
</gene>
<evidence type="ECO:0000256" key="3">
    <source>
        <dbReference type="ARBA" id="ARBA00022475"/>
    </source>
</evidence>
<dbReference type="GO" id="GO:0006865">
    <property type="term" value="P:amino acid transport"/>
    <property type="evidence" value="ECO:0007669"/>
    <property type="project" value="UniProtKB-KW"/>
</dbReference>
<keyword evidence="14" id="KW-1185">Reference proteome</keyword>
<feature type="region of interest" description="Disordered" evidence="10">
    <location>
        <begin position="1"/>
        <end position="30"/>
    </location>
</feature>
<dbReference type="STRING" id="49390.A0A068TYH4"/>
<evidence type="ECO:0000256" key="4">
    <source>
        <dbReference type="ARBA" id="ARBA00022692"/>
    </source>
</evidence>
<keyword evidence="3" id="KW-1003">Cell membrane</keyword>
<proteinExistence type="inferred from homology"/>
<protein>
    <recommendedName>
        <fullName evidence="12">Amino acid transporter transmembrane domain-containing protein</fullName>
    </recommendedName>
</protein>
<evidence type="ECO:0000256" key="5">
    <source>
        <dbReference type="ARBA" id="ARBA00022847"/>
    </source>
</evidence>
<feature type="transmembrane region" description="Helical" evidence="11">
    <location>
        <begin position="448"/>
        <end position="468"/>
    </location>
</feature>
<evidence type="ECO:0000313" key="14">
    <source>
        <dbReference type="Proteomes" id="UP000295252"/>
    </source>
</evidence>
<feature type="domain" description="Amino acid transporter transmembrane" evidence="12">
    <location>
        <begin position="35"/>
        <end position="468"/>
    </location>
</feature>
<evidence type="ECO:0000259" key="12">
    <source>
        <dbReference type="Pfam" id="PF01490"/>
    </source>
</evidence>
<name>A0A068TYH4_COFCA</name>
<keyword evidence="6" id="KW-0029">Amino-acid transport</keyword>
<organism evidence="13 14">
    <name type="scientific">Coffea canephora</name>
    <name type="common">Robusta coffee</name>
    <dbReference type="NCBI Taxonomy" id="49390"/>
    <lineage>
        <taxon>Eukaryota</taxon>
        <taxon>Viridiplantae</taxon>
        <taxon>Streptophyta</taxon>
        <taxon>Embryophyta</taxon>
        <taxon>Tracheophyta</taxon>
        <taxon>Spermatophyta</taxon>
        <taxon>Magnoliopsida</taxon>
        <taxon>eudicotyledons</taxon>
        <taxon>Gunneridae</taxon>
        <taxon>Pentapetalae</taxon>
        <taxon>asterids</taxon>
        <taxon>lamiids</taxon>
        <taxon>Gentianales</taxon>
        <taxon>Rubiaceae</taxon>
        <taxon>Ixoroideae</taxon>
        <taxon>Gardenieae complex</taxon>
        <taxon>Bertiereae - Coffeeae clade</taxon>
        <taxon>Coffeeae</taxon>
        <taxon>Coffea</taxon>
    </lineage>
</organism>
<dbReference type="Proteomes" id="UP000295252">
    <property type="component" value="Chromosome II"/>
</dbReference>
<dbReference type="InParanoid" id="A0A068TYH4"/>
<feature type="transmembrane region" description="Helical" evidence="11">
    <location>
        <begin position="190"/>
        <end position="214"/>
    </location>
</feature>
<comment type="similarity">
    <text evidence="9">Belongs to the amino acid/polyamine transporter 2 family. Amino acid/auxin permease (AAAP) (TC 2.A.18.2) subfamily.</text>
</comment>
<dbReference type="Pfam" id="PF01490">
    <property type="entry name" value="Aa_trans"/>
    <property type="match status" value="1"/>
</dbReference>
<evidence type="ECO:0000256" key="11">
    <source>
        <dbReference type="SAM" id="Phobius"/>
    </source>
</evidence>
<comment type="subcellular location">
    <subcellularLocation>
        <location evidence="1">Cell membrane</location>
    </subcellularLocation>
</comment>
<evidence type="ECO:0000256" key="2">
    <source>
        <dbReference type="ARBA" id="ARBA00022448"/>
    </source>
</evidence>
<evidence type="ECO:0000256" key="6">
    <source>
        <dbReference type="ARBA" id="ARBA00022970"/>
    </source>
</evidence>
<keyword evidence="7 11" id="KW-1133">Transmembrane helix</keyword>
<feature type="transmembrane region" description="Helical" evidence="11">
    <location>
        <begin position="165"/>
        <end position="184"/>
    </location>
</feature>